<proteinExistence type="predicted"/>
<reference evidence="2" key="1">
    <citation type="submission" date="2025-08" db="UniProtKB">
        <authorList>
            <consortium name="RefSeq"/>
        </authorList>
    </citation>
    <scope>IDENTIFICATION</scope>
    <source>
        <tissue evidence="2">Whole body pupa</tissue>
    </source>
</reference>
<dbReference type="AlphaFoldDB" id="A0A9C5ZPG2"/>
<keyword evidence="1" id="KW-1185">Reference proteome</keyword>
<protein>
    <submittedName>
        <fullName evidence="2">Uncharacterized protein LOC119643640</fullName>
    </submittedName>
</protein>
<feature type="non-terminal residue" evidence="2">
    <location>
        <position position="424"/>
    </location>
</feature>
<sequence length="424" mass="48771">MAMLRRLTTRTTTTAGANPPRTLQKFQNCIAFLIPSWHNLTQKKSTQVDAIDCFTNELVLRRCKKWEELKENVCQSLNQKDSSVSCSTTNLRESMHMMSKAIKTDFEALRSPKLVLDIRSLSQAQLDNLLISTVEIKNKLDFLYLVQQCIRWQYLPSNEVLIASLKYLSTLSAVQQIESFLEICKQQKHPLLEAYTDFAPFKAMALWRHGRSDMALTTLHQGYDKALQALHHQALHGHHQELLQHIQGYDSSNLMASNGNGKRMIRAAFRTIIEETLIKKSEAVLVSLMEIAHAIYSKHNDIFVIACVWKQCFASEWFCDQKSATDLFESNVDLQQLVAKKSGSLVTSFLSHNNLDAVHRIIELFLQYKEREACFNCLSLLFGYHHHHKDLRACAEIVKSCNELSMPLNETQNEQFLYLFLNQE</sequence>
<evidence type="ECO:0000313" key="2">
    <source>
        <dbReference type="RefSeq" id="XP_037898947.1"/>
    </source>
</evidence>
<organism evidence="1 2">
    <name type="scientific">Glossina fuscipes</name>
    <dbReference type="NCBI Taxonomy" id="7396"/>
    <lineage>
        <taxon>Eukaryota</taxon>
        <taxon>Metazoa</taxon>
        <taxon>Ecdysozoa</taxon>
        <taxon>Arthropoda</taxon>
        <taxon>Hexapoda</taxon>
        <taxon>Insecta</taxon>
        <taxon>Pterygota</taxon>
        <taxon>Neoptera</taxon>
        <taxon>Endopterygota</taxon>
        <taxon>Diptera</taxon>
        <taxon>Brachycera</taxon>
        <taxon>Muscomorpha</taxon>
        <taxon>Hippoboscoidea</taxon>
        <taxon>Glossinidae</taxon>
        <taxon>Glossina</taxon>
    </lineage>
</organism>
<accession>A0A9C5ZPG2</accession>
<evidence type="ECO:0000313" key="1">
    <source>
        <dbReference type="Proteomes" id="UP000092443"/>
    </source>
</evidence>
<dbReference type="KEGG" id="gfs:119643640"/>
<name>A0A9C5ZPG2_9MUSC</name>
<dbReference type="GeneID" id="119643640"/>
<gene>
    <name evidence="2" type="primary">LOC119643640</name>
</gene>
<dbReference type="RefSeq" id="XP_037898947.1">
    <property type="nucleotide sequence ID" value="XM_038043019.1"/>
</dbReference>
<dbReference type="Proteomes" id="UP000092443">
    <property type="component" value="Unplaced"/>
</dbReference>